<accession>E9ECV5</accession>
<feature type="repeat" description="ANK" evidence="3">
    <location>
        <begin position="827"/>
        <end position="852"/>
    </location>
</feature>
<dbReference type="PANTHER" id="PTHR24198">
    <property type="entry name" value="ANKYRIN REPEAT AND PROTEIN KINASE DOMAIN-CONTAINING PROTEIN"/>
    <property type="match status" value="1"/>
</dbReference>
<evidence type="ECO:0000256" key="3">
    <source>
        <dbReference type="PROSITE-ProRule" id="PRU00023"/>
    </source>
</evidence>
<evidence type="ECO:0000256" key="2">
    <source>
        <dbReference type="ARBA" id="ARBA00023043"/>
    </source>
</evidence>
<sequence>MTSQLRIFAPLGEDIDSNAWVLEDLVFRQWQQGDSRHVLFIHGKSGWGTSSAYSIPTLAETQNRERENPERELYSMYDFNRYDAYLDLEQSFFASLLYQYFVLRPLLFKYTRTKCQLISDLHTQAVSSNQLWSLLCRLLSAADDQRVCLVIVAMDHSQMDLKTRNIAIYKKLLQLFDDYILSSKLRILATARTPLGTEFPESLHITLNSGESVSATEMHELLQSNPKNFDMIKEALNWAVHATRPLTLSELSVAIALSRVQKESGTSGPDSQTDNYMMELLEEYMSFDLQKDLQFIIGKAIKVAGSKGNVHIMQDSFRKCFESFEGQYIPRFHELITQRCLSYMCGVLKHGERSKFILGECGRPWYEILAPNDDEILDDIDRGSLVMAAERKFTHLLRTLKSLGKFSRVAFDKSLELKAPLQALIWHDDFDMLGEILVTLWPVPSFLSRWAGLAAEYGRTELALSMPSGLGEAKITTPVETVGSLCLIAAKNGHLGTLESLLNHIPSCQAHLQTDDLARTVVHWAAAWGDTDCLSRLHKRELVLSPVSPDTSSRFLTVLHLAAASGSVQATEFLLGFEKGLVDMRDGENFTALQGAAKEDHEAVVKVLVQAGADVWASTSDAEHPRCSLELAARVGRLPLFSLLLGEMEKGPPSKSQSASVGQLQRSITRRTRPFSRSIYSRGGEDIRILDTDTLKRFVTYNSHCHTARALAEGMGQIPTAVAHSLLRIGTVARRAINIAIKTGNVAVVEELVGQMRDSLRIPETMFHAKWPEQVPIVKLLLENGWETSASNHTGKTLLHMAASTGQIEIKLLLEKNKNLLNKFDDDGHTPLPLAKANNYRDIEEILVDRGAHSMAIFEVFCQEIRPPH</sequence>
<evidence type="ECO:0000313" key="7">
    <source>
        <dbReference type="Proteomes" id="UP000002499"/>
    </source>
</evidence>
<dbReference type="Proteomes" id="UP000002499">
    <property type="component" value="Unassembled WGS sequence"/>
</dbReference>
<feature type="repeat" description="ANK" evidence="3">
    <location>
        <begin position="588"/>
        <end position="620"/>
    </location>
</feature>
<name>E9ECV5_METAQ</name>
<organism evidence="7">
    <name type="scientific">Metarhizium acridum (strain CQMa 102)</name>
    <dbReference type="NCBI Taxonomy" id="655827"/>
    <lineage>
        <taxon>Eukaryota</taxon>
        <taxon>Fungi</taxon>
        <taxon>Dikarya</taxon>
        <taxon>Ascomycota</taxon>
        <taxon>Pezizomycotina</taxon>
        <taxon>Sordariomycetes</taxon>
        <taxon>Hypocreomycetidae</taxon>
        <taxon>Hypocreales</taxon>
        <taxon>Clavicipitaceae</taxon>
        <taxon>Metarhizium</taxon>
    </lineage>
</organism>
<dbReference type="Gene3D" id="1.25.40.20">
    <property type="entry name" value="Ankyrin repeat-containing domain"/>
    <property type="match status" value="2"/>
</dbReference>
<evidence type="ECO:0000259" key="5">
    <source>
        <dbReference type="Pfam" id="PF24883"/>
    </source>
</evidence>
<evidence type="ECO:0000313" key="6">
    <source>
        <dbReference type="EMBL" id="EFY86249.1"/>
    </source>
</evidence>
<dbReference type="EMBL" id="GL698552">
    <property type="protein sequence ID" value="EFY86249.1"/>
    <property type="molecule type" value="Genomic_DNA"/>
</dbReference>
<dbReference type="Pfam" id="PF24883">
    <property type="entry name" value="NPHP3_N"/>
    <property type="match status" value="1"/>
</dbReference>
<evidence type="ECO:0000256" key="1">
    <source>
        <dbReference type="ARBA" id="ARBA00022737"/>
    </source>
</evidence>
<keyword evidence="2 3" id="KW-0040">ANK repeat</keyword>
<dbReference type="InterPro" id="IPR002110">
    <property type="entry name" value="Ankyrin_rpt"/>
</dbReference>
<feature type="region of interest" description="Disordered" evidence="4">
    <location>
        <begin position="649"/>
        <end position="669"/>
    </location>
</feature>
<dbReference type="SUPFAM" id="SSF48403">
    <property type="entry name" value="Ankyrin repeat"/>
    <property type="match status" value="1"/>
</dbReference>
<dbReference type="PANTHER" id="PTHR24198:SF165">
    <property type="entry name" value="ANKYRIN REPEAT-CONTAINING PROTEIN-RELATED"/>
    <property type="match status" value="1"/>
</dbReference>
<keyword evidence="7" id="KW-1185">Reference proteome</keyword>
<reference evidence="6 7" key="1">
    <citation type="journal article" date="2011" name="PLoS Genet.">
        <title>Genome sequencing and comparative transcriptomics of the model entomopathogenic fungi Metarhizium anisopliae and M. acridum.</title>
        <authorList>
            <person name="Gao Q."/>
            <person name="Jin K."/>
            <person name="Ying S.H."/>
            <person name="Zhang Y."/>
            <person name="Xiao G."/>
            <person name="Shang Y."/>
            <person name="Duan Z."/>
            <person name="Hu X."/>
            <person name="Xie X.Q."/>
            <person name="Zhou G."/>
            <person name="Peng G."/>
            <person name="Luo Z."/>
            <person name="Huang W."/>
            <person name="Wang B."/>
            <person name="Fang W."/>
            <person name="Wang S."/>
            <person name="Zhong Y."/>
            <person name="Ma L.J."/>
            <person name="St Leger R.J."/>
            <person name="Zhao G.P."/>
            <person name="Pei Y."/>
            <person name="Feng M.G."/>
            <person name="Xia Y."/>
            <person name="Wang C."/>
        </authorList>
    </citation>
    <scope>NUCLEOTIDE SEQUENCE [LARGE SCALE GENOMIC DNA]</scope>
    <source>
        <strain evidence="6 7">CQMa 102</strain>
    </source>
</reference>
<keyword evidence="1" id="KW-0677">Repeat</keyword>
<dbReference type="Pfam" id="PF12796">
    <property type="entry name" value="Ank_2"/>
    <property type="match status" value="2"/>
</dbReference>
<feature type="compositionally biased region" description="Polar residues" evidence="4">
    <location>
        <begin position="654"/>
        <end position="667"/>
    </location>
</feature>
<dbReference type="PROSITE" id="PS50297">
    <property type="entry name" value="ANK_REP_REGION"/>
    <property type="match status" value="2"/>
</dbReference>
<dbReference type="OrthoDB" id="539213at2759"/>
<feature type="domain" description="Nephrocystin 3-like N-terminal" evidence="5">
    <location>
        <begin position="18"/>
        <end position="192"/>
    </location>
</feature>
<dbReference type="InterPro" id="IPR036770">
    <property type="entry name" value="Ankyrin_rpt-contain_sf"/>
</dbReference>
<dbReference type="SMART" id="SM00248">
    <property type="entry name" value="ANK"/>
    <property type="match status" value="7"/>
</dbReference>
<proteinExistence type="predicted"/>
<protein>
    <submittedName>
        <fullName evidence="6">Putative ankyrin 2,3/unc44</fullName>
    </submittedName>
</protein>
<dbReference type="HOGENOM" id="CLU_330111_0_0_1"/>
<dbReference type="PROSITE" id="PS50088">
    <property type="entry name" value="ANK_REPEAT"/>
    <property type="match status" value="2"/>
</dbReference>
<dbReference type="eggNOG" id="KOG4177">
    <property type="taxonomic scope" value="Eukaryota"/>
</dbReference>
<dbReference type="AlphaFoldDB" id="E9ECV5"/>
<gene>
    <name evidence="6" type="ORF">MAC_07703</name>
</gene>
<dbReference type="InParanoid" id="E9ECV5"/>
<dbReference type="InterPro" id="IPR056884">
    <property type="entry name" value="NPHP3-like_N"/>
</dbReference>
<evidence type="ECO:0000256" key="4">
    <source>
        <dbReference type="SAM" id="MobiDB-lite"/>
    </source>
</evidence>